<organism evidence="2 3">
    <name type="scientific">Eumeta variegata</name>
    <name type="common">Bagworm moth</name>
    <name type="synonym">Eumeta japonica</name>
    <dbReference type="NCBI Taxonomy" id="151549"/>
    <lineage>
        <taxon>Eukaryota</taxon>
        <taxon>Metazoa</taxon>
        <taxon>Ecdysozoa</taxon>
        <taxon>Arthropoda</taxon>
        <taxon>Hexapoda</taxon>
        <taxon>Insecta</taxon>
        <taxon>Pterygota</taxon>
        <taxon>Neoptera</taxon>
        <taxon>Endopterygota</taxon>
        <taxon>Lepidoptera</taxon>
        <taxon>Glossata</taxon>
        <taxon>Ditrysia</taxon>
        <taxon>Tineoidea</taxon>
        <taxon>Psychidae</taxon>
        <taxon>Oiketicinae</taxon>
        <taxon>Eumeta</taxon>
    </lineage>
</organism>
<dbReference type="EMBL" id="BGZK01001317">
    <property type="protein sequence ID" value="GBP77088.1"/>
    <property type="molecule type" value="Genomic_DNA"/>
</dbReference>
<dbReference type="Proteomes" id="UP000299102">
    <property type="component" value="Unassembled WGS sequence"/>
</dbReference>
<evidence type="ECO:0000256" key="1">
    <source>
        <dbReference type="SAM" id="Phobius"/>
    </source>
</evidence>
<keyword evidence="1" id="KW-0472">Membrane</keyword>
<keyword evidence="1" id="KW-0812">Transmembrane</keyword>
<sequence length="296" mass="31491">MAPAQIWTASGSPPFSGNVLSSLGDEYNGAGAGGAGAGGGAKAGTLPAFSQRFGGGFANARPAAYPAHHHNHYAQQVTEAARPPRREAMVCCIKLGVVPQEAWSVDGRRAAPAPAPAPMSAAASLSAILLIALVSIILWRDAASSRMLYRMRRGSALNTPIPLYAIPSSFCSPKKIITDRYETAVFTFTRPLYAAVGEVVFGSRQRPALASARVVEGRLHYTEVSSYEKVTNQIQIPRKIIYCYGTSGTVLNGVSSATARLACADAAERLRPRQPKRTSLSHATRVLHSARFEQIV</sequence>
<comment type="caution">
    <text evidence="2">The sequence shown here is derived from an EMBL/GenBank/DDBJ whole genome shotgun (WGS) entry which is preliminary data.</text>
</comment>
<evidence type="ECO:0000313" key="2">
    <source>
        <dbReference type="EMBL" id="GBP77088.1"/>
    </source>
</evidence>
<name>A0A4C1YLR6_EUMVA</name>
<feature type="transmembrane region" description="Helical" evidence="1">
    <location>
        <begin position="121"/>
        <end position="143"/>
    </location>
</feature>
<dbReference type="AlphaFoldDB" id="A0A4C1YLR6"/>
<keyword evidence="1" id="KW-1133">Transmembrane helix</keyword>
<accession>A0A4C1YLR6</accession>
<protein>
    <submittedName>
        <fullName evidence="2">Uncharacterized protein</fullName>
    </submittedName>
</protein>
<reference evidence="2 3" key="1">
    <citation type="journal article" date="2019" name="Commun. Biol.">
        <title>The bagworm genome reveals a unique fibroin gene that provides high tensile strength.</title>
        <authorList>
            <person name="Kono N."/>
            <person name="Nakamura H."/>
            <person name="Ohtoshi R."/>
            <person name="Tomita M."/>
            <person name="Numata K."/>
            <person name="Arakawa K."/>
        </authorList>
    </citation>
    <scope>NUCLEOTIDE SEQUENCE [LARGE SCALE GENOMIC DNA]</scope>
</reference>
<evidence type="ECO:0000313" key="3">
    <source>
        <dbReference type="Proteomes" id="UP000299102"/>
    </source>
</evidence>
<keyword evidence="3" id="KW-1185">Reference proteome</keyword>
<gene>
    <name evidence="2" type="ORF">EVAR_61090_1</name>
</gene>
<proteinExistence type="predicted"/>